<dbReference type="InterPro" id="IPR036388">
    <property type="entry name" value="WH-like_DNA-bd_sf"/>
</dbReference>
<gene>
    <name evidence="2" type="ORF">RND15_25510</name>
</gene>
<name>A0ABU2XKQ2_9ACTN</name>
<dbReference type="PANTHER" id="PTHR33164:SF57">
    <property type="entry name" value="MARR-FAMILY TRANSCRIPTIONAL REGULATOR"/>
    <property type="match status" value="1"/>
</dbReference>
<organism evidence="2 3">
    <name type="scientific">Streptomyces lonegramiae</name>
    <dbReference type="NCBI Taxonomy" id="3075524"/>
    <lineage>
        <taxon>Bacteria</taxon>
        <taxon>Bacillati</taxon>
        <taxon>Actinomycetota</taxon>
        <taxon>Actinomycetes</taxon>
        <taxon>Kitasatosporales</taxon>
        <taxon>Streptomycetaceae</taxon>
        <taxon>Streptomyces</taxon>
    </lineage>
</organism>
<sequence length="169" mass="18287">MSTPSSPAAPDSTDLIEIERALTRITYLAGRARQHERLMALAGLSLDRAAVAILRHIAESEPLRPGVLAARLSVEASHVTRQLAQLEKAGYVIRVPDPDDRRAQRVQLTDAGLAAVERIREAGRRGMAMALADWSAEDLGQLAGLFHRLVDDFVTHAEADVEVPPPASS</sequence>
<dbReference type="InterPro" id="IPR036390">
    <property type="entry name" value="WH_DNA-bd_sf"/>
</dbReference>
<evidence type="ECO:0000313" key="3">
    <source>
        <dbReference type="Proteomes" id="UP001180754"/>
    </source>
</evidence>
<dbReference type="Pfam" id="PF01047">
    <property type="entry name" value="MarR"/>
    <property type="match status" value="1"/>
</dbReference>
<comment type="caution">
    <text evidence="2">The sequence shown here is derived from an EMBL/GenBank/DDBJ whole genome shotgun (WGS) entry which is preliminary data.</text>
</comment>
<dbReference type="InterPro" id="IPR011991">
    <property type="entry name" value="ArsR-like_HTH"/>
</dbReference>
<dbReference type="PANTHER" id="PTHR33164">
    <property type="entry name" value="TRANSCRIPTIONAL REGULATOR, MARR FAMILY"/>
    <property type="match status" value="1"/>
</dbReference>
<evidence type="ECO:0000259" key="1">
    <source>
        <dbReference type="PROSITE" id="PS50995"/>
    </source>
</evidence>
<dbReference type="CDD" id="cd00090">
    <property type="entry name" value="HTH_ARSR"/>
    <property type="match status" value="1"/>
</dbReference>
<dbReference type="InterPro" id="IPR039422">
    <property type="entry name" value="MarR/SlyA-like"/>
</dbReference>
<evidence type="ECO:0000313" key="2">
    <source>
        <dbReference type="EMBL" id="MDT0546044.1"/>
    </source>
</evidence>
<dbReference type="Proteomes" id="UP001180754">
    <property type="component" value="Unassembled WGS sequence"/>
</dbReference>
<dbReference type="SUPFAM" id="SSF46785">
    <property type="entry name" value="Winged helix' DNA-binding domain"/>
    <property type="match status" value="1"/>
</dbReference>
<reference evidence="2" key="1">
    <citation type="submission" date="2024-05" db="EMBL/GenBank/DDBJ databases">
        <title>30 novel species of actinomycetes from the DSMZ collection.</title>
        <authorList>
            <person name="Nouioui I."/>
        </authorList>
    </citation>
    <scope>NUCLEOTIDE SEQUENCE</scope>
    <source>
        <strain evidence="2">DSM 41529</strain>
    </source>
</reference>
<dbReference type="EMBL" id="JAVRFD010000013">
    <property type="protein sequence ID" value="MDT0546044.1"/>
    <property type="molecule type" value="Genomic_DNA"/>
</dbReference>
<keyword evidence="3" id="KW-1185">Reference proteome</keyword>
<dbReference type="InterPro" id="IPR000835">
    <property type="entry name" value="HTH_MarR-typ"/>
</dbReference>
<dbReference type="SMART" id="SM00347">
    <property type="entry name" value="HTH_MARR"/>
    <property type="match status" value="1"/>
</dbReference>
<protein>
    <submittedName>
        <fullName evidence="2">MarR family transcriptional regulator</fullName>
    </submittedName>
</protein>
<proteinExistence type="predicted"/>
<dbReference type="Gene3D" id="1.10.10.10">
    <property type="entry name" value="Winged helix-like DNA-binding domain superfamily/Winged helix DNA-binding domain"/>
    <property type="match status" value="1"/>
</dbReference>
<dbReference type="PROSITE" id="PS50995">
    <property type="entry name" value="HTH_MARR_2"/>
    <property type="match status" value="1"/>
</dbReference>
<accession>A0ABU2XKQ2</accession>
<dbReference type="RefSeq" id="WP_311726540.1">
    <property type="nucleotide sequence ID" value="NZ_JAVRFD010000013.1"/>
</dbReference>
<feature type="domain" description="HTH marR-type" evidence="1">
    <location>
        <begin position="15"/>
        <end position="151"/>
    </location>
</feature>
<dbReference type="PRINTS" id="PR00598">
    <property type="entry name" value="HTHMARR"/>
</dbReference>